<dbReference type="EMBL" id="FWFX01000010">
    <property type="protein sequence ID" value="SLN59985.1"/>
    <property type="molecule type" value="Genomic_DNA"/>
</dbReference>
<protein>
    <submittedName>
        <fullName evidence="2">Uncharacterized protein</fullName>
    </submittedName>
</protein>
<reference evidence="2 3" key="1">
    <citation type="submission" date="2017-03" db="EMBL/GenBank/DDBJ databases">
        <authorList>
            <person name="Afonso C.L."/>
            <person name="Miller P.J."/>
            <person name="Scott M.A."/>
            <person name="Spackman E."/>
            <person name="Goraichik I."/>
            <person name="Dimitrov K.M."/>
            <person name="Suarez D.L."/>
            <person name="Swayne D.E."/>
        </authorList>
    </citation>
    <scope>NUCLEOTIDE SEQUENCE [LARGE SCALE GENOMIC DNA]</scope>
    <source>
        <strain evidence="2 3">CECT 7450</strain>
    </source>
</reference>
<feature type="transmembrane region" description="Helical" evidence="1">
    <location>
        <begin position="194"/>
        <end position="212"/>
    </location>
</feature>
<feature type="transmembrane region" description="Helical" evidence="1">
    <location>
        <begin position="66"/>
        <end position="90"/>
    </location>
</feature>
<keyword evidence="1" id="KW-1133">Transmembrane helix</keyword>
<proteinExistence type="predicted"/>
<name>A0A1X6ZS38_9RHOB</name>
<dbReference type="Proteomes" id="UP000193061">
    <property type="component" value="Unassembled WGS sequence"/>
</dbReference>
<accession>A0A1X6ZS38</accession>
<keyword evidence="1" id="KW-0472">Membrane</keyword>
<evidence type="ECO:0000313" key="3">
    <source>
        <dbReference type="Proteomes" id="UP000193061"/>
    </source>
</evidence>
<feature type="transmembrane region" description="Helical" evidence="1">
    <location>
        <begin position="158"/>
        <end position="174"/>
    </location>
</feature>
<sequence length="222" mass="25273">MRNRVGNNQDQLTQSRVFSGHQIREVVLIFAICILALSAVVAFGHLTGTKISHLTKDPLVVTKGRVYLGMQSNFGVLIWWSGAVIGLFTALLLRQRLASSFLFHLSLFTAFLTLDDMFMFHERIWPSITGLSETRLFLVYFLWATLIFFLGRKDIVRAPVLSLIVSVVFFALSVGLDRLPNSQLQTLFEDGAKFIGQVFWTLFIIRTALSHFEKTEQKMLVR</sequence>
<evidence type="ECO:0000256" key="1">
    <source>
        <dbReference type="SAM" id="Phobius"/>
    </source>
</evidence>
<keyword evidence="1" id="KW-0812">Transmembrane</keyword>
<feature type="transmembrane region" description="Helical" evidence="1">
    <location>
        <begin position="97"/>
        <end position="114"/>
    </location>
</feature>
<keyword evidence="3" id="KW-1185">Reference proteome</keyword>
<dbReference type="AlphaFoldDB" id="A0A1X6ZS38"/>
<gene>
    <name evidence="2" type="ORF">ROA7450_03110</name>
</gene>
<feature type="transmembrane region" description="Helical" evidence="1">
    <location>
        <begin position="134"/>
        <end position="151"/>
    </location>
</feature>
<evidence type="ECO:0000313" key="2">
    <source>
        <dbReference type="EMBL" id="SLN59985.1"/>
    </source>
</evidence>
<feature type="transmembrane region" description="Helical" evidence="1">
    <location>
        <begin position="26"/>
        <end position="46"/>
    </location>
</feature>
<organism evidence="2 3">
    <name type="scientific">Roseovarius albus</name>
    <dbReference type="NCBI Taxonomy" id="1247867"/>
    <lineage>
        <taxon>Bacteria</taxon>
        <taxon>Pseudomonadati</taxon>
        <taxon>Pseudomonadota</taxon>
        <taxon>Alphaproteobacteria</taxon>
        <taxon>Rhodobacterales</taxon>
        <taxon>Roseobacteraceae</taxon>
        <taxon>Roseovarius</taxon>
    </lineage>
</organism>